<reference evidence="8" key="1">
    <citation type="journal article" date="2014" name="Int. J. Syst. Evol. Microbiol.">
        <title>Complete genome sequence of Corynebacterium casei LMG S-19264T (=DSM 44701T), isolated from a smear-ripened cheese.</title>
        <authorList>
            <consortium name="US DOE Joint Genome Institute (JGI-PGF)"/>
            <person name="Walter F."/>
            <person name="Albersmeier A."/>
            <person name="Kalinowski J."/>
            <person name="Ruckert C."/>
        </authorList>
    </citation>
    <scope>NUCLEOTIDE SEQUENCE</scope>
    <source>
        <strain evidence="8">CGMCC 1.12426</strain>
    </source>
</reference>
<evidence type="ECO:0000256" key="5">
    <source>
        <dbReference type="ARBA" id="ARBA00022989"/>
    </source>
</evidence>
<keyword evidence="9" id="KW-1185">Reference proteome</keyword>
<dbReference type="GO" id="GO:0022857">
    <property type="term" value="F:transmembrane transporter activity"/>
    <property type="evidence" value="ECO:0007669"/>
    <property type="project" value="InterPro"/>
</dbReference>
<reference evidence="8" key="2">
    <citation type="submission" date="2020-09" db="EMBL/GenBank/DDBJ databases">
        <authorList>
            <person name="Sun Q."/>
            <person name="Zhou Y."/>
        </authorList>
    </citation>
    <scope>NUCLEOTIDE SEQUENCE</scope>
    <source>
        <strain evidence="8">CGMCC 1.12426</strain>
    </source>
</reference>
<comment type="subcellular location">
    <subcellularLocation>
        <location evidence="1">Cell membrane</location>
        <topology evidence="1">Single-pass membrane protein</topology>
    </subcellularLocation>
    <subcellularLocation>
        <location evidence="7">Cell membrane</location>
        <topology evidence="7">Single-pass type II membrane protein</topology>
    </subcellularLocation>
</comment>
<keyword evidence="4 7" id="KW-0812">Transmembrane</keyword>
<keyword evidence="7" id="KW-0653">Protein transport</keyword>
<name>A0A916TNE0_9HYPH</name>
<accession>A0A916TNE0</accession>
<dbReference type="EMBL" id="BMFA01000013">
    <property type="protein sequence ID" value="GGB60223.1"/>
    <property type="molecule type" value="Genomic_DNA"/>
</dbReference>
<dbReference type="AlphaFoldDB" id="A0A916TNE0"/>
<evidence type="ECO:0000313" key="8">
    <source>
        <dbReference type="EMBL" id="GGB60223.1"/>
    </source>
</evidence>
<keyword evidence="5" id="KW-1133">Transmembrane helix</keyword>
<organism evidence="8 9">
    <name type="scientific">Roseibium aquae</name>
    <dbReference type="NCBI Taxonomy" id="1323746"/>
    <lineage>
        <taxon>Bacteria</taxon>
        <taxon>Pseudomonadati</taxon>
        <taxon>Pseudomonadota</taxon>
        <taxon>Alphaproteobacteria</taxon>
        <taxon>Hyphomicrobiales</taxon>
        <taxon>Stappiaceae</taxon>
        <taxon>Roseibium</taxon>
    </lineage>
</organism>
<dbReference type="PANTHER" id="PTHR30558">
    <property type="entry name" value="EXBD MEMBRANE COMPONENT OF PMF-DRIVEN MACROMOLECULE IMPORT SYSTEM"/>
    <property type="match status" value="1"/>
</dbReference>
<evidence type="ECO:0000313" key="9">
    <source>
        <dbReference type="Proteomes" id="UP000605148"/>
    </source>
</evidence>
<evidence type="ECO:0000256" key="3">
    <source>
        <dbReference type="ARBA" id="ARBA00022475"/>
    </source>
</evidence>
<keyword evidence="7" id="KW-0813">Transport</keyword>
<keyword evidence="6" id="KW-0472">Membrane</keyword>
<proteinExistence type="inferred from homology"/>
<evidence type="ECO:0008006" key="10">
    <source>
        <dbReference type="Google" id="ProtNLM"/>
    </source>
</evidence>
<keyword evidence="3" id="KW-1003">Cell membrane</keyword>
<dbReference type="GO" id="GO:0005886">
    <property type="term" value="C:plasma membrane"/>
    <property type="evidence" value="ECO:0007669"/>
    <property type="project" value="UniProtKB-SubCell"/>
</dbReference>
<gene>
    <name evidence="8" type="ORF">GCM10011316_35320</name>
</gene>
<evidence type="ECO:0000256" key="7">
    <source>
        <dbReference type="RuleBase" id="RU003879"/>
    </source>
</evidence>
<dbReference type="Proteomes" id="UP000605148">
    <property type="component" value="Unassembled WGS sequence"/>
</dbReference>
<sequence length="137" mass="14860">MMRVPRKPAKRQMESTISLINVVFLMLIFFLVAGQLSPPADPEVTLSETRDAPPLAPPEALYARADGVLMHREKAVTAETYLTALAGQEDREDGREKPLVKLAADEALPAVKLLDHVDALYAAGAGKVVLVTQRGTQ</sequence>
<evidence type="ECO:0000256" key="2">
    <source>
        <dbReference type="ARBA" id="ARBA00005811"/>
    </source>
</evidence>
<dbReference type="PANTHER" id="PTHR30558:SF3">
    <property type="entry name" value="BIOPOLYMER TRANSPORT PROTEIN EXBD-RELATED"/>
    <property type="match status" value="1"/>
</dbReference>
<protein>
    <recommendedName>
        <fullName evidence="10">Biopolymer transport protein ExbD</fullName>
    </recommendedName>
</protein>
<dbReference type="InterPro" id="IPR003400">
    <property type="entry name" value="ExbD"/>
</dbReference>
<dbReference type="GO" id="GO:0015031">
    <property type="term" value="P:protein transport"/>
    <property type="evidence" value="ECO:0007669"/>
    <property type="project" value="UniProtKB-KW"/>
</dbReference>
<evidence type="ECO:0000256" key="1">
    <source>
        <dbReference type="ARBA" id="ARBA00004162"/>
    </source>
</evidence>
<dbReference type="Pfam" id="PF02472">
    <property type="entry name" value="ExbD"/>
    <property type="match status" value="1"/>
</dbReference>
<comment type="similarity">
    <text evidence="2 7">Belongs to the ExbD/TolR family.</text>
</comment>
<dbReference type="RefSeq" id="WP_208998545.1">
    <property type="nucleotide sequence ID" value="NZ_BMFA01000013.1"/>
</dbReference>
<evidence type="ECO:0000256" key="6">
    <source>
        <dbReference type="ARBA" id="ARBA00023136"/>
    </source>
</evidence>
<comment type="caution">
    <text evidence="8">The sequence shown here is derived from an EMBL/GenBank/DDBJ whole genome shotgun (WGS) entry which is preliminary data.</text>
</comment>
<evidence type="ECO:0000256" key="4">
    <source>
        <dbReference type="ARBA" id="ARBA00022692"/>
    </source>
</evidence>